<accession>A0A3M7RNG2</accession>
<reference evidence="2 3" key="1">
    <citation type="journal article" date="2018" name="Sci. Rep.">
        <title>Genomic signatures of local adaptation to the degree of environmental predictability in rotifers.</title>
        <authorList>
            <person name="Franch-Gras L."/>
            <person name="Hahn C."/>
            <person name="Garcia-Roger E.M."/>
            <person name="Carmona M.J."/>
            <person name="Serra M."/>
            <person name="Gomez A."/>
        </authorList>
    </citation>
    <scope>NUCLEOTIDE SEQUENCE [LARGE SCALE GENOMIC DNA]</scope>
    <source>
        <strain evidence="2">HYR1</strain>
    </source>
</reference>
<dbReference type="AlphaFoldDB" id="A0A3M7RNG2"/>
<gene>
    <name evidence="2" type="ORF">BpHYR1_004163</name>
</gene>
<keyword evidence="3" id="KW-1185">Reference proteome</keyword>
<dbReference type="EMBL" id="REGN01002980">
    <property type="protein sequence ID" value="RNA25081.1"/>
    <property type="molecule type" value="Genomic_DNA"/>
</dbReference>
<feature type="transmembrane region" description="Helical" evidence="1">
    <location>
        <begin position="12"/>
        <end position="32"/>
    </location>
</feature>
<evidence type="ECO:0000313" key="3">
    <source>
        <dbReference type="Proteomes" id="UP000276133"/>
    </source>
</evidence>
<keyword evidence="1" id="KW-0472">Membrane</keyword>
<dbReference type="Proteomes" id="UP000276133">
    <property type="component" value="Unassembled WGS sequence"/>
</dbReference>
<organism evidence="2 3">
    <name type="scientific">Brachionus plicatilis</name>
    <name type="common">Marine rotifer</name>
    <name type="synonym">Brachionus muelleri</name>
    <dbReference type="NCBI Taxonomy" id="10195"/>
    <lineage>
        <taxon>Eukaryota</taxon>
        <taxon>Metazoa</taxon>
        <taxon>Spiralia</taxon>
        <taxon>Gnathifera</taxon>
        <taxon>Rotifera</taxon>
        <taxon>Eurotatoria</taxon>
        <taxon>Monogononta</taxon>
        <taxon>Pseudotrocha</taxon>
        <taxon>Ploima</taxon>
        <taxon>Brachionidae</taxon>
        <taxon>Brachionus</taxon>
    </lineage>
</organism>
<keyword evidence="1" id="KW-0812">Transmembrane</keyword>
<evidence type="ECO:0000313" key="2">
    <source>
        <dbReference type="EMBL" id="RNA25081.1"/>
    </source>
</evidence>
<keyword evidence="1" id="KW-1133">Transmembrane helix</keyword>
<comment type="caution">
    <text evidence="2">The sequence shown here is derived from an EMBL/GenBank/DDBJ whole genome shotgun (WGS) entry which is preliminary data.</text>
</comment>
<protein>
    <submittedName>
        <fullName evidence="2">Uncharacterized protein</fullName>
    </submittedName>
</protein>
<evidence type="ECO:0000256" key="1">
    <source>
        <dbReference type="SAM" id="Phobius"/>
    </source>
</evidence>
<sequence length="134" mass="15981">MNSKKNKSNLGFFLFLNLTLRDLNMFYILILLERGISRAASNGIAFFSALFKFSYVLGREAFLFQWTQSFNMVQMFNLSSTCHMSGYRKVKKRKKKSYGQLTDDFCNFFLYIFLNLPNVFTWCQKDILWLNFNY</sequence>
<name>A0A3M7RNG2_BRAPC</name>
<proteinExistence type="predicted"/>